<sequence>MQSTFRNLLYVLTRYKLATATNLLGLSFAFVLFILIWIHVSYEYNFDVSIPDRERIFQLENMRNDGIWEANFSRPQLERFIAASPGIEAAAITNNLVYSSVRLGVSTSKEVDGKSYMEQVERITIGYTKVFGFEMVAGSTDCLNHPDGVLISESMARKFFGEGNPVGKPVYFSEFESAEGTDIYGLHFEPAYIVGGVYRDFPGNTRLKNALYIPIMEKEMMHDWNTGSYYCYLLMSSPEAVPATIDQYMTNNKEFLKNFAIEDIRLRPLAELYFGQQVRADAAPVGNKLRTNMLFFVAVLIIGIAMVNYINLSIALAPIRTKSITIQKVLGSSDATLRRYLVLESLIITVLAFFIALFFVFLLSDVQWIADMLGHRLDLFSNWRILAMTSLIVIGCGMCAGIYPAFYITSFPPVMALNKTFALSDRAKNTRKLLIGFQFVISITLVVGSLFVFLQNKYIGNVDLGFNKDHIMEVRLSMGAALNKSELFKARLLESPDIRDVAFSEFKFVSDESRSFIGYSYEGQHSYMSWFGVSSRFPELMDIKMIAGRYFRPSDEAPGNSQPVCILSETAAKDIASRFTSGRINDLSDIVGTNISDNNIPVQIVGIFEDVHYESLYRQLRPLGLWVSAKNHYRHTVPERYSYVKIAGGDPRAAIEHIHKVTEELMPGYPVDIHFFDSVLDKLYHKSQKQGALVTILCLLAVFLSLVGVFGLVIFELQDREKEIAVRKIFGSTVRQILWMLNSSFLRATLVCFVISIPVAYYGVNIWLQSFAYKTPVYLWVFIVALLIIALLTSLTVTFQSYRAATANPASKLGH</sequence>
<feature type="domain" description="MacB-like periplasmic core" evidence="8">
    <location>
        <begin position="435"/>
        <end position="655"/>
    </location>
</feature>
<dbReference type="InterPro" id="IPR003838">
    <property type="entry name" value="ABC3_permease_C"/>
</dbReference>
<dbReference type="Proteomes" id="UP000236725">
    <property type="component" value="Unassembled WGS sequence"/>
</dbReference>
<evidence type="ECO:0000256" key="3">
    <source>
        <dbReference type="ARBA" id="ARBA00022692"/>
    </source>
</evidence>
<keyword evidence="3 6" id="KW-0812">Transmembrane</keyword>
<feature type="transmembrane region" description="Helical" evidence="6">
    <location>
        <begin position="777"/>
        <end position="799"/>
    </location>
</feature>
<feature type="transmembrane region" description="Helical" evidence="6">
    <location>
        <begin position="21"/>
        <end position="40"/>
    </location>
</feature>
<evidence type="ECO:0000256" key="1">
    <source>
        <dbReference type="ARBA" id="ARBA00004651"/>
    </source>
</evidence>
<feature type="transmembrane region" description="Helical" evidence="6">
    <location>
        <begin position="692"/>
        <end position="717"/>
    </location>
</feature>
<feature type="domain" description="ABC3 transporter permease C-terminal" evidence="7">
    <location>
        <begin position="295"/>
        <end position="413"/>
    </location>
</feature>
<organism evidence="9 10">
    <name type="scientific">Parabacteroides chinchillae</name>
    <dbReference type="NCBI Taxonomy" id="871327"/>
    <lineage>
        <taxon>Bacteria</taxon>
        <taxon>Pseudomonadati</taxon>
        <taxon>Bacteroidota</taxon>
        <taxon>Bacteroidia</taxon>
        <taxon>Bacteroidales</taxon>
        <taxon>Tannerellaceae</taxon>
        <taxon>Parabacteroides</taxon>
    </lineage>
</organism>
<dbReference type="EMBL" id="FNVS01000004">
    <property type="protein sequence ID" value="SEF66658.1"/>
    <property type="molecule type" value="Genomic_DNA"/>
</dbReference>
<dbReference type="Pfam" id="PF12704">
    <property type="entry name" value="MacB_PCD"/>
    <property type="match status" value="2"/>
</dbReference>
<dbReference type="GO" id="GO:0022857">
    <property type="term" value="F:transmembrane transporter activity"/>
    <property type="evidence" value="ECO:0007669"/>
    <property type="project" value="TreeGrafter"/>
</dbReference>
<feature type="domain" description="MacB-like periplasmic core" evidence="8">
    <location>
        <begin position="19"/>
        <end position="246"/>
    </location>
</feature>
<dbReference type="RefSeq" id="WP_103982739.1">
    <property type="nucleotide sequence ID" value="NZ_FNVS01000004.1"/>
</dbReference>
<feature type="transmembrane region" description="Helical" evidence="6">
    <location>
        <begin position="433"/>
        <end position="454"/>
    </location>
</feature>
<evidence type="ECO:0000256" key="6">
    <source>
        <dbReference type="SAM" id="Phobius"/>
    </source>
</evidence>
<evidence type="ECO:0000256" key="2">
    <source>
        <dbReference type="ARBA" id="ARBA00022475"/>
    </source>
</evidence>
<keyword evidence="5 6" id="KW-0472">Membrane</keyword>
<feature type="transmembrane region" description="Helical" evidence="6">
    <location>
        <begin position="383"/>
        <end position="406"/>
    </location>
</feature>
<dbReference type="InterPro" id="IPR050250">
    <property type="entry name" value="Macrolide_Exporter_MacB"/>
</dbReference>
<evidence type="ECO:0000259" key="8">
    <source>
        <dbReference type="Pfam" id="PF12704"/>
    </source>
</evidence>
<gene>
    <name evidence="9" type="ORF">SAMN05444001_104108</name>
</gene>
<keyword evidence="10" id="KW-1185">Reference proteome</keyword>
<evidence type="ECO:0000313" key="9">
    <source>
        <dbReference type="EMBL" id="SEF66658.1"/>
    </source>
</evidence>
<dbReference type="GO" id="GO:0005886">
    <property type="term" value="C:plasma membrane"/>
    <property type="evidence" value="ECO:0007669"/>
    <property type="project" value="UniProtKB-SubCell"/>
</dbReference>
<dbReference type="InterPro" id="IPR025857">
    <property type="entry name" value="MacB_PCD"/>
</dbReference>
<evidence type="ECO:0000259" key="7">
    <source>
        <dbReference type="Pfam" id="PF02687"/>
    </source>
</evidence>
<feature type="domain" description="ABC3 transporter permease C-terminal" evidence="7">
    <location>
        <begin position="697"/>
        <end position="809"/>
    </location>
</feature>
<evidence type="ECO:0000313" key="10">
    <source>
        <dbReference type="Proteomes" id="UP000236725"/>
    </source>
</evidence>
<feature type="transmembrane region" description="Helical" evidence="6">
    <location>
        <begin position="293"/>
        <end position="319"/>
    </location>
</feature>
<evidence type="ECO:0000256" key="4">
    <source>
        <dbReference type="ARBA" id="ARBA00022989"/>
    </source>
</evidence>
<dbReference type="Pfam" id="PF02687">
    <property type="entry name" value="FtsX"/>
    <property type="match status" value="2"/>
</dbReference>
<comment type="caution">
    <text evidence="9">The sequence shown here is derived from an EMBL/GenBank/DDBJ whole genome shotgun (WGS) entry which is preliminary data.</text>
</comment>
<evidence type="ECO:0000256" key="5">
    <source>
        <dbReference type="ARBA" id="ARBA00023136"/>
    </source>
</evidence>
<accession>A0A8G2BV36</accession>
<proteinExistence type="predicted"/>
<feature type="transmembrane region" description="Helical" evidence="6">
    <location>
        <begin position="340"/>
        <end position="363"/>
    </location>
</feature>
<name>A0A8G2BV36_9BACT</name>
<keyword evidence="4 6" id="KW-1133">Transmembrane helix</keyword>
<feature type="transmembrane region" description="Helical" evidence="6">
    <location>
        <begin position="737"/>
        <end position="757"/>
    </location>
</feature>
<reference evidence="9 10" key="1">
    <citation type="submission" date="2016-10" db="EMBL/GenBank/DDBJ databases">
        <authorList>
            <person name="Varghese N."/>
            <person name="Submissions S."/>
        </authorList>
    </citation>
    <scope>NUCLEOTIDE SEQUENCE [LARGE SCALE GENOMIC DNA]</scope>
    <source>
        <strain evidence="9 10">DSM 29073</strain>
    </source>
</reference>
<comment type="subcellular location">
    <subcellularLocation>
        <location evidence="1">Cell membrane</location>
        <topology evidence="1">Multi-pass membrane protein</topology>
    </subcellularLocation>
</comment>
<dbReference type="PANTHER" id="PTHR30572">
    <property type="entry name" value="MEMBRANE COMPONENT OF TRANSPORTER-RELATED"/>
    <property type="match status" value="1"/>
</dbReference>
<protein>
    <submittedName>
        <fullName evidence="9">Putative ABC transport system permease protein</fullName>
    </submittedName>
</protein>
<dbReference type="PANTHER" id="PTHR30572:SF18">
    <property type="entry name" value="ABC-TYPE MACROLIDE FAMILY EXPORT SYSTEM PERMEASE COMPONENT 2"/>
    <property type="match status" value="1"/>
</dbReference>
<keyword evidence="2" id="KW-1003">Cell membrane</keyword>
<dbReference type="AlphaFoldDB" id="A0A8G2BV36"/>